<evidence type="ECO:0000256" key="2">
    <source>
        <dbReference type="SAM" id="MobiDB-lite"/>
    </source>
</evidence>
<feature type="coiled-coil region" evidence="1">
    <location>
        <begin position="103"/>
        <end position="150"/>
    </location>
</feature>
<reference evidence="3 4" key="1">
    <citation type="submission" date="2020-04" db="EMBL/GenBank/DDBJ databases">
        <authorList>
            <person name="Alioto T."/>
            <person name="Alioto T."/>
            <person name="Gomez Garrido J."/>
        </authorList>
    </citation>
    <scope>NUCLEOTIDE SEQUENCE [LARGE SCALE GENOMIC DNA]</scope>
</reference>
<feature type="compositionally biased region" description="Polar residues" evidence="2">
    <location>
        <begin position="684"/>
        <end position="713"/>
    </location>
</feature>
<keyword evidence="4" id="KW-1185">Reference proteome</keyword>
<evidence type="ECO:0000313" key="3">
    <source>
        <dbReference type="EMBL" id="CAB3359201.1"/>
    </source>
</evidence>
<name>A0A8S1BUN2_9INSE</name>
<evidence type="ECO:0000256" key="1">
    <source>
        <dbReference type="SAM" id="Coils"/>
    </source>
</evidence>
<feature type="compositionally biased region" description="Basic residues" evidence="2">
    <location>
        <begin position="424"/>
        <end position="439"/>
    </location>
</feature>
<dbReference type="AlphaFoldDB" id="A0A8S1BUN2"/>
<proteinExistence type="predicted"/>
<feature type="region of interest" description="Disordered" evidence="2">
    <location>
        <begin position="515"/>
        <end position="545"/>
    </location>
</feature>
<evidence type="ECO:0000313" key="4">
    <source>
        <dbReference type="Proteomes" id="UP000494165"/>
    </source>
</evidence>
<accession>A0A8S1BUN2</accession>
<comment type="caution">
    <text evidence="3">The sequence shown here is derived from an EMBL/GenBank/DDBJ whole genome shotgun (WGS) entry which is preliminary data.</text>
</comment>
<feature type="coiled-coil region" evidence="1">
    <location>
        <begin position="40"/>
        <end position="67"/>
    </location>
</feature>
<organism evidence="3 4">
    <name type="scientific">Cloeon dipterum</name>
    <dbReference type="NCBI Taxonomy" id="197152"/>
    <lineage>
        <taxon>Eukaryota</taxon>
        <taxon>Metazoa</taxon>
        <taxon>Ecdysozoa</taxon>
        <taxon>Arthropoda</taxon>
        <taxon>Hexapoda</taxon>
        <taxon>Insecta</taxon>
        <taxon>Pterygota</taxon>
        <taxon>Palaeoptera</taxon>
        <taxon>Ephemeroptera</taxon>
        <taxon>Pisciforma</taxon>
        <taxon>Baetidae</taxon>
        <taxon>Cloeon</taxon>
    </lineage>
</organism>
<feature type="coiled-coil region" evidence="1">
    <location>
        <begin position="220"/>
        <end position="277"/>
    </location>
</feature>
<dbReference type="EMBL" id="CADEPI010000001">
    <property type="protein sequence ID" value="CAB3359201.1"/>
    <property type="molecule type" value="Genomic_DNA"/>
</dbReference>
<keyword evidence="1" id="KW-0175">Coiled coil</keyword>
<sequence>MMPNDIWHRKTTIYSDTDSIVREERARRRLLRIQQVRLQSKEIANRVIEKSKQLQKYEEKKEREKKENVLREWKKCRLDELKNELNHGISTFGESYKAVDQDLAYLKEKQEKEEINKQTAKERGVIAFQVELAEREVVEQRKEKSRTKREHLRFVENERAKSVASLPPIIKAVPEVAPCKTEGTKIEVIDFSVPRSQRTVQFKTVPDDVVQKVNPETHKINAAEEAVRELKAKESKSKKVQLTANLAKWLGNAANARKALEKDYKSLFSQLKDLEKEEIACRPIEALSVDDINDLEKRHSKQKKALKVCRASQIISKMSEDQNKPPSPQAMDFTDFPGTHFTAEEAGALGPNAHSLQTLLDNLAGESRRRLEEVVGEDYYYCSDDDFATPPHSPVNVYVESTSTVQASGAASVTSEVSVSIRSGGKHKKKKKKKGKKRREAFEEKPQQSFLSTNSTQYMSPPERLQEDNIAGYLANIEHEKEQLKRELNSKKSAIVDTTLFVTKLLDMTRESVGNLPVSAESSMEQPMEVPSKKKKSSSCSSSYYSTLSDTRDEIANGQSSRSEEISTYKEASTAYLSLNLLENKDPLETNVEPNPCASDILTLINAPAEPLVRPMENLRLSTIIEADSSVASSMNANESQTLDIESELIKRGLPLPPTASATQEGLQAGPEYLRRMRQLPHFSDSSSSAENQLGNVFHSTPVDVTTESSGRQFSKENLGVSPIPPSNE</sequence>
<feature type="region of interest" description="Disordered" evidence="2">
    <location>
        <begin position="418"/>
        <end position="461"/>
    </location>
</feature>
<dbReference type="Proteomes" id="UP000494165">
    <property type="component" value="Unassembled WGS sequence"/>
</dbReference>
<feature type="region of interest" description="Disordered" evidence="2">
    <location>
        <begin position="683"/>
        <end position="729"/>
    </location>
</feature>
<gene>
    <name evidence="3" type="ORF">CLODIP_2_CD05312</name>
</gene>
<feature type="compositionally biased region" description="Polar residues" evidence="2">
    <location>
        <begin position="447"/>
        <end position="459"/>
    </location>
</feature>
<protein>
    <submittedName>
        <fullName evidence="3">Uncharacterized protein</fullName>
    </submittedName>
</protein>